<dbReference type="Pfam" id="PF00884">
    <property type="entry name" value="Sulfatase"/>
    <property type="match status" value="1"/>
</dbReference>
<keyword evidence="4" id="KW-0732">Signal</keyword>
<evidence type="ECO:0000256" key="1">
    <source>
        <dbReference type="ARBA" id="ARBA00001913"/>
    </source>
</evidence>
<accession>A0A851GM58</accession>
<evidence type="ECO:0000313" key="9">
    <source>
        <dbReference type="Proteomes" id="UP000557872"/>
    </source>
</evidence>
<dbReference type="EMBL" id="JACBAZ010000004">
    <property type="protein sequence ID" value="NWK56235.1"/>
    <property type="molecule type" value="Genomic_DNA"/>
</dbReference>
<reference evidence="8 9" key="1">
    <citation type="submission" date="2020-07" db="EMBL/GenBank/DDBJ databases">
        <title>Roseicoccus Jingziensis gen. nov., sp. nov., isolated from coastal seawater.</title>
        <authorList>
            <person name="Feng X."/>
        </authorList>
    </citation>
    <scope>NUCLEOTIDE SEQUENCE [LARGE SCALE GENOMIC DNA]</scope>
    <source>
        <strain evidence="8 9">N1E253</strain>
    </source>
</reference>
<keyword evidence="5" id="KW-0378">Hydrolase</keyword>
<dbReference type="InterPro" id="IPR050738">
    <property type="entry name" value="Sulfatase"/>
</dbReference>
<evidence type="ECO:0000256" key="3">
    <source>
        <dbReference type="ARBA" id="ARBA00022723"/>
    </source>
</evidence>
<dbReference type="PANTHER" id="PTHR42693:SF42">
    <property type="entry name" value="ARYLSULFATASE G"/>
    <property type="match status" value="1"/>
</dbReference>
<evidence type="ECO:0000259" key="7">
    <source>
        <dbReference type="Pfam" id="PF00884"/>
    </source>
</evidence>
<dbReference type="Gene3D" id="3.30.1120.10">
    <property type="match status" value="1"/>
</dbReference>
<evidence type="ECO:0000256" key="5">
    <source>
        <dbReference type="ARBA" id="ARBA00022801"/>
    </source>
</evidence>
<dbReference type="SUPFAM" id="SSF53649">
    <property type="entry name" value="Alkaline phosphatase-like"/>
    <property type="match status" value="1"/>
</dbReference>
<comment type="caution">
    <text evidence="8">The sequence shown here is derived from an EMBL/GenBank/DDBJ whole genome shotgun (WGS) entry which is preliminary data.</text>
</comment>
<evidence type="ECO:0000256" key="4">
    <source>
        <dbReference type="ARBA" id="ARBA00022729"/>
    </source>
</evidence>
<dbReference type="InterPro" id="IPR017850">
    <property type="entry name" value="Alkaline_phosphatase_core_sf"/>
</dbReference>
<dbReference type="InterPro" id="IPR024607">
    <property type="entry name" value="Sulfatase_CS"/>
</dbReference>
<sequence>MLGLPVVGMERPNIIFLLADDFGYADMSGPDNSFHETPHLNRLAREGMSFSHAYASHPTCAPSRLALMTGKYPARHACVNNGTASMDLGEVTVAEALKRVGYVTCHAGKWHLGGYGKRPEDQGFDFTIASNGAGMPGSFHYPFKDQDPNSILHDEKFNVPDLDDSKPGDHLTDRLTDKVLGFMRDHKDKPFYLNLCYYAVHTPIEASKVKQRYFENKLTGKSTHRNASYAGLVSHLDDSVGRILQAVKDLGIEQNTIVVFFSDNGGLMQATHNGPLRQGKATPYEGGDRVPCYVRWPGVTPAGRVCPTPVIGHDFYPTILRMAGAKGDTVHNKEVDGLDLTNLLRNPDAGLARDALHWLCYPLPVHYQNNRLRVPSQVVRKGDWKLIKFLEAPGKQAQRYELYNLKSDLGETKDVSRSMPEKTEELQRLMDVWRKQIHAPDYDASMYQGS</sequence>
<organism evidence="8 9">
    <name type="scientific">Oceaniferula marina</name>
    <dbReference type="NCBI Taxonomy" id="2748318"/>
    <lineage>
        <taxon>Bacteria</taxon>
        <taxon>Pseudomonadati</taxon>
        <taxon>Verrucomicrobiota</taxon>
        <taxon>Verrucomicrobiia</taxon>
        <taxon>Verrucomicrobiales</taxon>
        <taxon>Verrucomicrobiaceae</taxon>
        <taxon>Oceaniferula</taxon>
    </lineage>
</organism>
<keyword evidence="3" id="KW-0479">Metal-binding</keyword>
<evidence type="ECO:0000256" key="2">
    <source>
        <dbReference type="ARBA" id="ARBA00008779"/>
    </source>
</evidence>
<name>A0A851GM58_9BACT</name>
<comment type="similarity">
    <text evidence="2">Belongs to the sulfatase family.</text>
</comment>
<dbReference type="AlphaFoldDB" id="A0A851GM58"/>
<keyword evidence="9" id="KW-1185">Reference proteome</keyword>
<dbReference type="Proteomes" id="UP000557872">
    <property type="component" value="Unassembled WGS sequence"/>
</dbReference>
<comment type="cofactor">
    <cofactor evidence="1">
        <name>Ca(2+)</name>
        <dbReference type="ChEBI" id="CHEBI:29108"/>
    </cofactor>
</comment>
<dbReference type="PROSITE" id="PS00523">
    <property type="entry name" value="SULFATASE_1"/>
    <property type="match status" value="1"/>
</dbReference>
<gene>
    <name evidence="8" type="ORF">HW115_11485</name>
</gene>
<dbReference type="PROSITE" id="PS00149">
    <property type="entry name" value="SULFATASE_2"/>
    <property type="match status" value="1"/>
</dbReference>
<keyword evidence="6" id="KW-0106">Calcium</keyword>
<evidence type="ECO:0000313" key="8">
    <source>
        <dbReference type="EMBL" id="NWK56235.1"/>
    </source>
</evidence>
<dbReference type="InterPro" id="IPR000917">
    <property type="entry name" value="Sulfatase_N"/>
</dbReference>
<proteinExistence type="inferred from homology"/>
<protein>
    <submittedName>
        <fullName evidence="8">Sulfatase</fullName>
    </submittedName>
</protein>
<dbReference type="GO" id="GO:0046872">
    <property type="term" value="F:metal ion binding"/>
    <property type="evidence" value="ECO:0007669"/>
    <property type="project" value="UniProtKB-KW"/>
</dbReference>
<dbReference type="CDD" id="cd16144">
    <property type="entry name" value="ARS_like"/>
    <property type="match status" value="1"/>
</dbReference>
<dbReference type="PANTHER" id="PTHR42693">
    <property type="entry name" value="ARYLSULFATASE FAMILY MEMBER"/>
    <property type="match status" value="1"/>
</dbReference>
<evidence type="ECO:0000256" key="6">
    <source>
        <dbReference type="ARBA" id="ARBA00022837"/>
    </source>
</evidence>
<dbReference type="GO" id="GO:0004065">
    <property type="term" value="F:arylsulfatase activity"/>
    <property type="evidence" value="ECO:0007669"/>
    <property type="project" value="TreeGrafter"/>
</dbReference>
<dbReference type="Gene3D" id="3.40.720.10">
    <property type="entry name" value="Alkaline Phosphatase, subunit A"/>
    <property type="match status" value="1"/>
</dbReference>
<feature type="domain" description="Sulfatase N-terminal" evidence="7">
    <location>
        <begin position="12"/>
        <end position="324"/>
    </location>
</feature>